<dbReference type="AlphaFoldDB" id="A0AAE0JWB6"/>
<keyword evidence="1" id="KW-0812">Transmembrane</keyword>
<keyword evidence="1" id="KW-0472">Membrane</keyword>
<evidence type="ECO:0000313" key="3">
    <source>
        <dbReference type="Proteomes" id="UP001287356"/>
    </source>
</evidence>
<keyword evidence="1" id="KW-1133">Transmembrane helix</keyword>
<comment type="caution">
    <text evidence="2">The sequence shown here is derived from an EMBL/GenBank/DDBJ whole genome shotgun (WGS) entry which is preliminary data.</text>
</comment>
<organism evidence="2 3">
    <name type="scientific">Lasiosphaeria ovina</name>
    <dbReference type="NCBI Taxonomy" id="92902"/>
    <lineage>
        <taxon>Eukaryota</taxon>
        <taxon>Fungi</taxon>
        <taxon>Dikarya</taxon>
        <taxon>Ascomycota</taxon>
        <taxon>Pezizomycotina</taxon>
        <taxon>Sordariomycetes</taxon>
        <taxon>Sordariomycetidae</taxon>
        <taxon>Sordariales</taxon>
        <taxon>Lasiosphaeriaceae</taxon>
        <taxon>Lasiosphaeria</taxon>
    </lineage>
</organism>
<proteinExistence type="predicted"/>
<reference evidence="2" key="2">
    <citation type="submission" date="2023-06" db="EMBL/GenBank/DDBJ databases">
        <authorList>
            <consortium name="Lawrence Berkeley National Laboratory"/>
            <person name="Haridas S."/>
            <person name="Hensen N."/>
            <person name="Bonometti L."/>
            <person name="Westerberg I."/>
            <person name="Brannstrom I.O."/>
            <person name="Guillou S."/>
            <person name="Cros-Aarteil S."/>
            <person name="Calhoun S."/>
            <person name="Kuo A."/>
            <person name="Mondo S."/>
            <person name="Pangilinan J."/>
            <person name="Riley R."/>
            <person name="Labutti K."/>
            <person name="Andreopoulos B."/>
            <person name="Lipzen A."/>
            <person name="Chen C."/>
            <person name="Yanf M."/>
            <person name="Daum C."/>
            <person name="Ng V."/>
            <person name="Clum A."/>
            <person name="Steindorff A."/>
            <person name="Ohm R."/>
            <person name="Martin F."/>
            <person name="Silar P."/>
            <person name="Natvig D."/>
            <person name="Lalanne C."/>
            <person name="Gautier V."/>
            <person name="Ament-Velasquez S.L."/>
            <person name="Kruys A."/>
            <person name="Hutchinson M.I."/>
            <person name="Powell A.J."/>
            <person name="Barry K."/>
            <person name="Miller A.N."/>
            <person name="Grigoriev I.V."/>
            <person name="Debuchy R."/>
            <person name="Gladieux P."/>
            <person name="Thoren M.H."/>
            <person name="Johannesson H."/>
        </authorList>
    </citation>
    <scope>NUCLEOTIDE SEQUENCE</scope>
    <source>
        <strain evidence="2">CBS 958.72</strain>
    </source>
</reference>
<gene>
    <name evidence="2" type="ORF">B0T24DRAFT_393849</name>
</gene>
<name>A0AAE0JWB6_9PEZI</name>
<protein>
    <submittedName>
        <fullName evidence="2">Uncharacterized protein</fullName>
    </submittedName>
</protein>
<evidence type="ECO:0000313" key="2">
    <source>
        <dbReference type="EMBL" id="KAK3365631.1"/>
    </source>
</evidence>
<accession>A0AAE0JWB6</accession>
<evidence type="ECO:0000256" key="1">
    <source>
        <dbReference type="SAM" id="Phobius"/>
    </source>
</evidence>
<sequence>MDASHQGSRSVRTSVPLVLCCTLVHALPLICSSALVTFWMYLRPKIACPFCAGRLLPPPMPCPAQVQVLQYGLDVPWEAWVPGSPVPCRVGGMPLPCWVSFLLLQNTKQQSPGLPGEVH</sequence>
<feature type="transmembrane region" description="Helical" evidence="1">
    <location>
        <begin position="15"/>
        <end position="42"/>
    </location>
</feature>
<keyword evidence="3" id="KW-1185">Reference proteome</keyword>
<dbReference type="Proteomes" id="UP001287356">
    <property type="component" value="Unassembled WGS sequence"/>
</dbReference>
<reference evidence="2" key="1">
    <citation type="journal article" date="2023" name="Mol. Phylogenet. Evol.">
        <title>Genome-scale phylogeny and comparative genomics of the fungal order Sordariales.</title>
        <authorList>
            <person name="Hensen N."/>
            <person name="Bonometti L."/>
            <person name="Westerberg I."/>
            <person name="Brannstrom I.O."/>
            <person name="Guillou S."/>
            <person name="Cros-Aarteil S."/>
            <person name="Calhoun S."/>
            <person name="Haridas S."/>
            <person name="Kuo A."/>
            <person name="Mondo S."/>
            <person name="Pangilinan J."/>
            <person name="Riley R."/>
            <person name="LaButti K."/>
            <person name="Andreopoulos B."/>
            <person name="Lipzen A."/>
            <person name="Chen C."/>
            <person name="Yan M."/>
            <person name="Daum C."/>
            <person name="Ng V."/>
            <person name="Clum A."/>
            <person name="Steindorff A."/>
            <person name="Ohm R.A."/>
            <person name="Martin F."/>
            <person name="Silar P."/>
            <person name="Natvig D.O."/>
            <person name="Lalanne C."/>
            <person name="Gautier V."/>
            <person name="Ament-Velasquez S.L."/>
            <person name="Kruys A."/>
            <person name="Hutchinson M.I."/>
            <person name="Powell A.J."/>
            <person name="Barry K."/>
            <person name="Miller A.N."/>
            <person name="Grigoriev I.V."/>
            <person name="Debuchy R."/>
            <person name="Gladieux P."/>
            <person name="Hiltunen Thoren M."/>
            <person name="Johannesson H."/>
        </authorList>
    </citation>
    <scope>NUCLEOTIDE SEQUENCE</scope>
    <source>
        <strain evidence="2">CBS 958.72</strain>
    </source>
</reference>
<dbReference type="EMBL" id="JAULSN010000008">
    <property type="protein sequence ID" value="KAK3365631.1"/>
    <property type="molecule type" value="Genomic_DNA"/>
</dbReference>